<dbReference type="EC" id="2.5.1.74" evidence="8 9"/>
<comment type="similarity">
    <text evidence="8">Belongs to the MenA family. Type 1 subfamily.</text>
</comment>
<dbReference type="RefSeq" id="WP_272461011.1">
    <property type="nucleotide sequence ID" value="NZ_JAPFQL010000011.1"/>
</dbReference>
<feature type="transmembrane region" description="Helical" evidence="8">
    <location>
        <begin position="169"/>
        <end position="187"/>
    </location>
</feature>
<evidence type="ECO:0000256" key="1">
    <source>
        <dbReference type="ARBA" id="ARBA00004141"/>
    </source>
</evidence>
<dbReference type="CDD" id="cd13962">
    <property type="entry name" value="PT_UbiA_UBIAD1"/>
    <property type="match status" value="1"/>
</dbReference>
<dbReference type="InterPro" id="IPR026046">
    <property type="entry name" value="UBIAD1"/>
</dbReference>
<reference evidence="10 11" key="1">
    <citation type="submission" date="2022-11" db="EMBL/GenBank/DDBJ databases">
        <title>Anaerobic phenanthrene biodegradation by a DNRA strain PheN6.</title>
        <authorList>
            <person name="Zhang Z."/>
        </authorList>
    </citation>
    <scope>NUCLEOTIDE SEQUENCE [LARGE SCALE GENOMIC DNA]</scope>
    <source>
        <strain evidence="10 11">PheN6</strain>
    </source>
</reference>
<dbReference type="HAMAP" id="MF_01937">
    <property type="entry name" value="MenA_1"/>
    <property type="match status" value="1"/>
</dbReference>
<accession>A0ABT5GEW4</accession>
<keyword evidence="4 8" id="KW-0808">Transferase</keyword>
<feature type="transmembrane region" description="Helical" evidence="8">
    <location>
        <begin position="92"/>
        <end position="117"/>
    </location>
</feature>
<dbReference type="EMBL" id="JAPFQL010000011">
    <property type="protein sequence ID" value="MDC5696435.1"/>
    <property type="molecule type" value="Genomic_DNA"/>
</dbReference>
<comment type="pathway">
    <text evidence="8">Quinol/quinone metabolism; menaquinone biosynthesis; menaquinol from 1,4-dihydroxy-2-naphthoate: step 1/2.</text>
</comment>
<keyword evidence="3 8" id="KW-1003">Cell membrane</keyword>
<evidence type="ECO:0000256" key="9">
    <source>
        <dbReference type="NCBIfam" id="TIGR00751"/>
    </source>
</evidence>
<feature type="transmembrane region" description="Helical" evidence="8">
    <location>
        <begin position="216"/>
        <end position="243"/>
    </location>
</feature>
<dbReference type="InterPro" id="IPR004657">
    <property type="entry name" value="MenA"/>
</dbReference>
<evidence type="ECO:0000313" key="10">
    <source>
        <dbReference type="EMBL" id="MDC5696435.1"/>
    </source>
</evidence>
<comment type="function">
    <text evidence="8">Conversion of 1,4-dihydroxy-2-naphthoate (DHNA) to demethylmenaquinone (DMK).</text>
</comment>
<dbReference type="GO" id="GO:0046428">
    <property type="term" value="F:1,4-dihydroxy-2-naphthoate polyprenyltransferase activity"/>
    <property type="evidence" value="ECO:0007669"/>
    <property type="project" value="UniProtKB-EC"/>
</dbReference>
<gene>
    <name evidence="8" type="primary">menA</name>
    <name evidence="10" type="ORF">OO014_04135</name>
</gene>
<keyword evidence="7 8" id="KW-0472">Membrane</keyword>
<dbReference type="InterPro" id="IPR000537">
    <property type="entry name" value="UbiA_prenyltransferase"/>
</dbReference>
<dbReference type="Pfam" id="PF01040">
    <property type="entry name" value="UbiA"/>
    <property type="match status" value="1"/>
</dbReference>
<proteinExistence type="inferred from homology"/>
<evidence type="ECO:0000256" key="6">
    <source>
        <dbReference type="ARBA" id="ARBA00022989"/>
    </source>
</evidence>
<dbReference type="NCBIfam" id="NF004751">
    <property type="entry name" value="PRK06080.1-3"/>
    <property type="match status" value="1"/>
</dbReference>
<dbReference type="PANTHER" id="PTHR13929">
    <property type="entry name" value="1,4-DIHYDROXY-2-NAPHTHOATE OCTAPRENYLTRANSFERASE"/>
    <property type="match status" value="1"/>
</dbReference>
<evidence type="ECO:0000256" key="3">
    <source>
        <dbReference type="ARBA" id="ARBA00022475"/>
    </source>
</evidence>
<name>A0ABT5GEW4_9MICO</name>
<evidence type="ECO:0000256" key="2">
    <source>
        <dbReference type="ARBA" id="ARBA00022428"/>
    </source>
</evidence>
<evidence type="ECO:0000256" key="5">
    <source>
        <dbReference type="ARBA" id="ARBA00022692"/>
    </source>
</evidence>
<evidence type="ECO:0000256" key="7">
    <source>
        <dbReference type="ARBA" id="ARBA00023136"/>
    </source>
</evidence>
<keyword evidence="2 8" id="KW-0474">Menaquinone biosynthesis</keyword>
<comment type="subcellular location">
    <subcellularLocation>
        <location evidence="8">Cell membrane</location>
        <topology evidence="8">Multi-pass membrane protein</topology>
    </subcellularLocation>
    <subcellularLocation>
        <location evidence="1">Membrane</location>
        <topology evidence="1">Multi-pass membrane protein</topology>
    </subcellularLocation>
</comment>
<keyword evidence="6 8" id="KW-1133">Transmembrane helix</keyword>
<dbReference type="NCBIfam" id="TIGR00751">
    <property type="entry name" value="menA"/>
    <property type="match status" value="1"/>
</dbReference>
<evidence type="ECO:0000313" key="11">
    <source>
        <dbReference type="Proteomes" id="UP001150259"/>
    </source>
</evidence>
<feature type="transmembrane region" description="Helical" evidence="8">
    <location>
        <begin position="264"/>
        <end position="290"/>
    </location>
</feature>
<dbReference type="Proteomes" id="UP001150259">
    <property type="component" value="Unassembled WGS sequence"/>
</dbReference>
<dbReference type="PIRSF" id="PIRSF005355">
    <property type="entry name" value="UBIAD1"/>
    <property type="match status" value="1"/>
</dbReference>
<comment type="catalytic activity">
    <reaction evidence="8">
        <text>an all-trans-polyprenyl diphosphate + 1,4-dihydroxy-2-naphthoate + H(+) = a 2-demethylmenaquinol + CO2 + diphosphate</text>
        <dbReference type="Rhea" id="RHEA:26478"/>
        <dbReference type="Rhea" id="RHEA-COMP:9563"/>
        <dbReference type="Rhea" id="RHEA-COMP:9564"/>
        <dbReference type="ChEBI" id="CHEBI:11173"/>
        <dbReference type="ChEBI" id="CHEBI:15378"/>
        <dbReference type="ChEBI" id="CHEBI:16526"/>
        <dbReference type="ChEBI" id="CHEBI:33019"/>
        <dbReference type="ChEBI" id="CHEBI:55437"/>
        <dbReference type="ChEBI" id="CHEBI:58914"/>
        <dbReference type="EC" id="2.5.1.74"/>
    </reaction>
</comment>
<sequence length="292" mass="29873">MATLAQWIEGARPRTLPAAIAPILVGAGAAYQQGDIVWGYVALAALVALALQIGVNYANDYSDGVRGTDEVRVGPIRLVGQRLAAPRSVRTAAFAAFAVAAVLGLALVVLSGLWVMLPVGAVAVLAAWYYTGGSRPYGYLGLGEVFVFVFFGLVATLGTMATMTSLTAAGWWGAIGVGSVASAILVANNLRDIPTDSVTGKRTLAVRLGDRGTRTLYVSLIAVAFLMAGLAALTTPFALLALLSAPLAVRPVRAVAGGAIGRDLIPALAGTGIFELAWAALLALGLALGYHA</sequence>
<dbReference type="PANTHER" id="PTHR13929:SF0">
    <property type="entry name" value="UBIA PRENYLTRANSFERASE DOMAIN-CONTAINING PROTEIN 1"/>
    <property type="match status" value="1"/>
</dbReference>
<feature type="transmembrane region" description="Helical" evidence="8">
    <location>
        <begin position="137"/>
        <end position="157"/>
    </location>
</feature>
<evidence type="ECO:0000256" key="8">
    <source>
        <dbReference type="HAMAP-Rule" id="MF_01937"/>
    </source>
</evidence>
<comment type="caution">
    <text evidence="10">The sequence shown here is derived from an EMBL/GenBank/DDBJ whole genome shotgun (WGS) entry which is preliminary data.</text>
</comment>
<keyword evidence="5 8" id="KW-0812">Transmembrane</keyword>
<protein>
    <recommendedName>
        <fullName evidence="8 9">1,4-dihydroxy-2-naphthoate octaprenyltransferase</fullName>
        <shortName evidence="8">DHNA-octaprenyltransferase</shortName>
        <ecNumber evidence="8 9">2.5.1.74</ecNumber>
    </recommendedName>
</protein>
<evidence type="ECO:0000256" key="4">
    <source>
        <dbReference type="ARBA" id="ARBA00022679"/>
    </source>
</evidence>
<keyword evidence="11" id="KW-1185">Reference proteome</keyword>
<organism evidence="10 11">
    <name type="scientific">Intrasporangium calvum</name>
    <dbReference type="NCBI Taxonomy" id="53358"/>
    <lineage>
        <taxon>Bacteria</taxon>
        <taxon>Bacillati</taxon>
        <taxon>Actinomycetota</taxon>
        <taxon>Actinomycetes</taxon>
        <taxon>Micrococcales</taxon>
        <taxon>Intrasporangiaceae</taxon>
        <taxon>Intrasporangium</taxon>
    </lineage>
</organism>
<feature type="transmembrane region" description="Helical" evidence="8">
    <location>
        <begin position="37"/>
        <end position="58"/>
    </location>
</feature>